<dbReference type="AlphaFoldDB" id="A0A845A9E3"/>
<comment type="caution">
    <text evidence="1">The sequence shown here is derived from an EMBL/GenBank/DDBJ whole genome shotgun (WGS) entry which is preliminary data.</text>
</comment>
<evidence type="ECO:0000313" key="2">
    <source>
        <dbReference type="Proteomes" id="UP000460561"/>
    </source>
</evidence>
<dbReference type="RefSeq" id="WP_160738842.1">
    <property type="nucleotide sequence ID" value="NZ_WTYQ01000002.1"/>
</dbReference>
<dbReference type="OrthoDB" id="7997911at2"/>
<reference evidence="1 2" key="1">
    <citation type="submission" date="2019-12" db="EMBL/GenBank/DDBJ databases">
        <title>Genomic-based taxomic classification of the family Erythrobacteraceae.</title>
        <authorList>
            <person name="Xu L."/>
        </authorList>
    </citation>
    <scope>NUCLEOTIDE SEQUENCE [LARGE SCALE GENOMIC DNA]</scope>
    <source>
        <strain evidence="1 2">DSM 18604</strain>
    </source>
</reference>
<protein>
    <recommendedName>
        <fullName evidence="3">Ribbon-helix-helix protein, CopG family</fullName>
    </recommendedName>
</protein>
<dbReference type="EMBL" id="WTYQ01000002">
    <property type="protein sequence ID" value="MXP25631.1"/>
    <property type="molecule type" value="Genomic_DNA"/>
</dbReference>
<organism evidence="1 2">
    <name type="scientific">Altericroceibacterium indicum</name>
    <dbReference type="NCBI Taxonomy" id="374177"/>
    <lineage>
        <taxon>Bacteria</taxon>
        <taxon>Pseudomonadati</taxon>
        <taxon>Pseudomonadota</taxon>
        <taxon>Alphaproteobacteria</taxon>
        <taxon>Sphingomonadales</taxon>
        <taxon>Erythrobacteraceae</taxon>
        <taxon>Altericroceibacterium</taxon>
    </lineage>
</organism>
<evidence type="ECO:0000313" key="1">
    <source>
        <dbReference type="EMBL" id="MXP25631.1"/>
    </source>
</evidence>
<accession>A0A845A9E3</accession>
<keyword evidence="2" id="KW-1185">Reference proteome</keyword>
<name>A0A845A9E3_9SPHN</name>
<dbReference type="Proteomes" id="UP000460561">
    <property type="component" value="Unassembled WGS sequence"/>
</dbReference>
<evidence type="ECO:0008006" key="3">
    <source>
        <dbReference type="Google" id="ProtNLM"/>
    </source>
</evidence>
<proteinExistence type="predicted"/>
<sequence>MIDVTENIGNRKRVPITVRIPEDILDRVDGDLLDGELPTSRNHWIVEAILEKLNGNRNGNV</sequence>
<gene>
    <name evidence="1" type="ORF">GRI39_06195</name>
</gene>